<gene>
    <name evidence="2" type="ORF">RR46_11237</name>
</gene>
<proteinExistence type="predicted"/>
<reference evidence="2 3" key="1">
    <citation type="journal article" date="2015" name="Nat. Commun.">
        <title>Outbred genome sequencing and CRISPR/Cas9 gene editing in butterflies.</title>
        <authorList>
            <person name="Li X."/>
            <person name="Fan D."/>
            <person name="Zhang W."/>
            <person name="Liu G."/>
            <person name="Zhang L."/>
            <person name="Zhao L."/>
            <person name="Fang X."/>
            <person name="Chen L."/>
            <person name="Dong Y."/>
            <person name="Chen Y."/>
            <person name="Ding Y."/>
            <person name="Zhao R."/>
            <person name="Feng M."/>
            <person name="Zhu Y."/>
            <person name="Feng Y."/>
            <person name="Jiang X."/>
            <person name="Zhu D."/>
            <person name="Xiang H."/>
            <person name="Feng X."/>
            <person name="Li S."/>
            <person name="Wang J."/>
            <person name="Zhang G."/>
            <person name="Kronforst M.R."/>
            <person name="Wang W."/>
        </authorList>
    </citation>
    <scope>NUCLEOTIDE SEQUENCE [LARGE SCALE GENOMIC DNA]</scope>
    <source>
        <strain evidence="2">Ya'a_city_454_Px</strain>
        <tissue evidence="2">Whole body</tissue>
    </source>
</reference>
<accession>A0A194PXP7</accession>
<evidence type="ECO:0000313" key="3">
    <source>
        <dbReference type="Proteomes" id="UP000053268"/>
    </source>
</evidence>
<feature type="compositionally biased region" description="Basic residues" evidence="1">
    <location>
        <begin position="1"/>
        <end position="10"/>
    </location>
</feature>
<dbReference type="Proteomes" id="UP000053268">
    <property type="component" value="Unassembled WGS sequence"/>
</dbReference>
<feature type="region of interest" description="Disordered" evidence="1">
    <location>
        <begin position="1"/>
        <end position="38"/>
    </location>
</feature>
<protein>
    <submittedName>
        <fullName evidence="2">Uncharacterized protein</fullName>
    </submittedName>
</protein>
<sequence length="99" mass="11551">MGRQRPRARHHEGPGLQRSRIRHHEEPELQRTRAWHHRGPERRGAGLSLMLRWILCVWLAGCLPLGNTVKKDDATRSTEGFNETAKGLKLRSDEYFIFL</sequence>
<dbReference type="EMBL" id="KQ459586">
    <property type="protein sequence ID" value="KPI98116.1"/>
    <property type="molecule type" value="Genomic_DNA"/>
</dbReference>
<name>A0A194PXP7_PAPXU</name>
<evidence type="ECO:0000256" key="1">
    <source>
        <dbReference type="SAM" id="MobiDB-lite"/>
    </source>
</evidence>
<organism evidence="2 3">
    <name type="scientific">Papilio xuthus</name>
    <name type="common">Asian swallowtail butterfly</name>
    <dbReference type="NCBI Taxonomy" id="66420"/>
    <lineage>
        <taxon>Eukaryota</taxon>
        <taxon>Metazoa</taxon>
        <taxon>Ecdysozoa</taxon>
        <taxon>Arthropoda</taxon>
        <taxon>Hexapoda</taxon>
        <taxon>Insecta</taxon>
        <taxon>Pterygota</taxon>
        <taxon>Neoptera</taxon>
        <taxon>Endopterygota</taxon>
        <taxon>Lepidoptera</taxon>
        <taxon>Glossata</taxon>
        <taxon>Ditrysia</taxon>
        <taxon>Papilionoidea</taxon>
        <taxon>Papilionidae</taxon>
        <taxon>Papilioninae</taxon>
        <taxon>Papilio</taxon>
    </lineage>
</organism>
<keyword evidence="3" id="KW-1185">Reference proteome</keyword>
<evidence type="ECO:0000313" key="2">
    <source>
        <dbReference type="EMBL" id="KPI98116.1"/>
    </source>
</evidence>
<dbReference type="AlphaFoldDB" id="A0A194PXP7"/>